<evidence type="ECO:0000256" key="5">
    <source>
        <dbReference type="ARBA" id="ARBA00022519"/>
    </source>
</evidence>
<dbReference type="Pfam" id="PF00512">
    <property type="entry name" value="HisKA"/>
    <property type="match status" value="1"/>
</dbReference>
<dbReference type="GO" id="GO:0005886">
    <property type="term" value="C:plasma membrane"/>
    <property type="evidence" value="ECO:0007669"/>
    <property type="project" value="UniProtKB-SubCell"/>
</dbReference>
<dbReference type="Gene3D" id="3.40.50.2300">
    <property type="match status" value="1"/>
</dbReference>
<keyword evidence="11 15" id="KW-1133">Transmembrane helix</keyword>
<evidence type="ECO:0000256" key="14">
    <source>
        <dbReference type="PROSITE-ProRule" id="PRU00169"/>
    </source>
</evidence>
<dbReference type="Pfam" id="PF02518">
    <property type="entry name" value="HATPase_c"/>
    <property type="match status" value="1"/>
</dbReference>
<keyword evidence="6 14" id="KW-0597">Phosphoprotein</keyword>
<evidence type="ECO:0000256" key="4">
    <source>
        <dbReference type="ARBA" id="ARBA00022475"/>
    </source>
</evidence>
<feature type="transmembrane region" description="Helical" evidence="15">
    <location>
        <begin position="189"/>
        <end position="207"/>
    </location>
</feature>
<dbReference type="PRINTS" id="PR00344">
    <property type="entry name" value="BCTRLSENSOR"/>
</dbReference>
<dbReference type="Gene3D" id="1.10.287.130">
    <property type="match status" value="1"/>
</dbReference>
<evidence type="ECO:0000259" key="17">
    <source>
        <dbReference type="PROSITE" id="PS50109"/>
    </source>
</evidence>
<keyword evidence="7 19" id="KW-0808">Transferase</keyword>
<dbReference type="SMART" id="SM00388">
    <property type="entry name" value="HisKA"/>
    <property type="match status" value="1"/>
</dbReference>
<dbReference type="InterPro" id="IPR003594">
    <property type="entry name" value="HATPase_dom"/>
</dbReference>
<evidence type="ECO:0000256" key="6">
    <source>
        <dbReference type="ARBA" id="ARBA00022553"/>
    </source>
</evidence>
<dbReference type="Gene3D" id="1.20.120.160">
    <property type="entry name" value="HPT domain"/>
    <property type="match status" value="1"/>
</dbReference>
<evidence type="ECO:0000259" key="18">
    <source>
        <dbReference type="PROSITE" id="PS50110"/>
    </source>
</evidence>
<sequence length="928" mass="103437">MMHTLRALVLLGTLFTSLPLHAASVVIKPQSLQKTDRLELSAHVATLLDETGGWGVEELPGLADRFEYKKAAHRFGYHQASLWGRIEITNQSAQTRWWLDAGAARLQYVTLYQPDGQGGWQRYRSGSGIPINQRALAYGSNLFPVELPTGQSRTLYIEVRSPSSLSLPVTLWDPQAYNAHYHTHQSHTFFMYGGLTMVGLFFLLYAWMSRHRSALYFTLMLLVGTCYCVWVNGSAHLYFPTMQGDLPLLLTLSFGLLTLLAFQGFSKHILQLERYSLLWNRVFKGAIVLAFVALGLLLLELFHYAIQLTNGVALLTAIFAPLAAFSVWRRGYVEARFYLLASALFALNLVLLILSLVGFLPFEYTMADVTFATLLVIALFALSFADRFITVRRQREQAQTQRLLAEQHRVVALQQEVEKKSLHLQRALAQTQSANAAKSQLLTRMSGALRSPITTLLGAIQRLDEEGGSQEQAHWLEVQAHSSKQLLGLFNDLLDLSAVEKGEIPIQQAPLELPKLLREILCQIKPAAEEKGLTVTLKTEELPRYIETDALRLQQILNHFLRNAVQYTHRGGVELHVRGGDARAAICHVTFTVGDSGPGLMPEEQGRVFQPFERIDSAPSVREGGAGLGLAICQRFAQAMGGEVGVESELGQGSHFWLNLPLLLSDAAALEEAHATATPEPMRILLAEDNRINQEIISTLLGEDGHRITTVENGAMAVEAAQRQPFDLILMDLRMPILDGIEAAREIKQISALGQIPIFALTANENREMAQACLDVGMEALISKPFVLQDLYRVWHQRQRGEQAHEAPENRPRAKSAEAFEALHASYVERLNPEQLAQLGQYQVMSLTGERQQLQHALEQEQREVMADAAHKIASASSMSGAYALYEQAVYVENQARQGDTPWQLLEMSCQELIVRIDGVVTKKPSSK</sequence>
<gene>
    <name evidence="19" type="ORF">MAGMO_0572</name>
</gene>
<dbReference type="CDD" id="cd00082">
    <property type="entry name" value="HisKA"/>
    <property type="match status" value="1"/>
</dbReference>
<dbReference type="EMBL" id="LO017727">
    <property type="protein sequence ID" value="CRH04776.1"/>
    <property type="molecule type" value="Genomic_DNA"/>
</dbReference>
<evidence type="ECO:0000256" key="12">
    <source>
        <dbReference type="ARBA" id="ARBA00023012"/>
    </source>
</evidence>
<dbReference type="SMART" id="SM00387">
    <property type="entry name" value="HATPase_c"/>
    <property type="match status" value="1"/>
</dbReference>
<evidence type="ECO:0000256" key="15">
    <source>
        <dbReference type="SAM" id="Phobius"/>
    </source>
</evidence>
<name>A0A1S7LG48_MAGMO</name>
<keyword evidence="5" id="KW-0997">Cell inner membrane</keyword>
<keyword evidence="8 15" id="KW-0812">Transmembrane</keyword>
<dbReference type="SMART" id="SM00448">
    <property type="entry name" value="REC"/>
    <property type="match status" value="1"/>
</dbReference>
<feature type="transmembrane region" description="Helical" evidence="15">
    <location>
        <begin position="337"/>
        <end position="360"/>
    </location>
</feature>
<accession>A0A1S7LG48</accession>
<dbReference type="InterPro" id="IPR004358">
    <property type="entry name" value="Sig_transdc_His_kin-like_C"/>
</dbReference>
<dbReference type="SUPFAM" id="SSF55874">
    <property type="entry name" value="ATPase domain of HSP90 chaperone/DNA topoisomerase II/histidine kinase"/>
    <property type="match status" value="1"/>
</dbReference>
<evidence type="ECO:0000256" key="8">
    <source>
        <dbReference type="ARBA" id="ARBA00022692"/>
    </source>
</evidence>
<dbReference type="AlphaFoldDB" id="A0A1S7LG48"/>
<feature type="transmembrane region" description="Helical" evidence="15">
    <location>
        <begin position="366"/>
        <end position="385"/>
    </location>
</feature>
<feature type="domain" description="Histidine kinase" evidence="17">
    <location>
        <begin position="444"/>
        <end position="664"/>
    </location>
</feature>
<keyword evidence="12" id="KW-0902">Two-component regulatory system</keyword>
<evidence type="ECO:0000313" key="19">
    <source>
        <dbReference type="EMBL" id="CRH04776.1"/>
    </source>
</evidence>
<comment type="catalytic activity">
    <reaction evidence="1">
        <text>ATP + protein L-histidine = ADP + protein N-phospho-L-histidine.</text>
        <dbReference type="EC" id="2.7.13.3"/>
    </reaction>
</comment>
<dbReference type="InterPro" id="IPR011622">
    <property type="entry name" value="7TMR_DISM_rcpt_extracell_dom2"/>
</dbReference>
<dbReference type="PROSITE" id="PS50109">
    <property type="entry name" value="HIS_KIN"/>
    <property type="match status" value="1"/>
</dbReference>
<dbReference type="InterPro" id="IPR036097">
    <property type="entry name" value="HisK_dim/P_sf"/>
</dbReference>
<dbReference type="PROSITE" id="PS50110">
    <property type="entry name" value="RESPONSE_REGULATORY"/>
    <property type="match status" value="1"/>
</dbReference>
<evidence type="ECO:0000256" key="2">
    <source>
        <dbReference type="ARBA" id="ARBA00004429"/>
    </source>
</evidence>
<reference evidence="19" key="1">
    <citation type="submission" date="2015-04" db="EMBL/GenBank/DDBJ databases">
        <authorList>
            <person name="Syromyatnikov M.Y."/>
            <person name="Popov V.N."/>
        </authorList>
    </citation>
    <scope>NUCLEOTIDE SEQUENCE</scope>
    <source>
        <strain evidence="19">MO-1</strain>
    </source>
</reference>
<feature type="transmembrane region" description="Helical" evidence="15">
    <location>
        <begin position="214"/>
        <end position="234"/>
    </location>
</feature>
<proteinExistence type="predicted"/>
<feature type="chain" id="PRO_5012119670" description="histidine kinase" evidence="16">
    <location>
        <begin position="23"/>
        <end position="928"/>
    </location>
</feature>
<dbReference type="Pfam" id="PF07695">
    <property type="entry name" value="7TMR-DISM_7TM"/>
    <property type="match status" value="1"/>
</dbReference>
<dbReference type="InterPro" id="IPR036641">
    <property type="entry name" value="HPT_dom_sf"/>
</dbReference>
<dbReference type="InterPro" id="IPR005467">
    <property type="entry name" value="His_kinase_dom"/>
</dbReference>
<keyword evidence="9 19" id="KW-0418">Kinase</keyword>
<evidence type="ECO:0000256" key="1">
    <source>
        <dbReference type="ARBA" id="ARBA00000085"/>
    </source>
</evidence>
<dbReference type="InterPro" id="IPR011623">
    <property type="entry name" value="7TMR_DISM_rcpt_extracell_dom1"/>
</dbReference>
<dbReference type="SUPFAM" id="SSF52172">
    <property type="entry name" value="CheY-like"/>
    <property type="match status" value="1"/>
</dbReference>
<evidence type="ECO:0000256" key="3">
    <source>
        <dbReference type="ARBA" id="ARBA00012438"/>
    </source>
</evidence>
<keyword evidence="16" id="KW-0732">Signal</keyword>
<evidence type="ECO:0000256" key="10">
    <source>
        <dbReference type="ARBA" id="ARBA00022840"/>
    </source>
</evidence>
<comment type="subcellular location">
    <subcellularLocation>
        <location evidence="2">Cell inner membrane</location>
        <topology evidence="2">Multi-pass membrane protein</topology>
    </subcellularLocation>
</comment>
<dbReference type="InterPro" id="IPR008207">
    <property type="entry name" value="Sig_transdc_His_kin_Hpt_dom"/>
</dbReference>
<dbReference type="Gene3D" id="3.30.565.10">
    <property type="entry name" value="Histidine kinase-like ATPase, C-terminal domain"/>
    <property type="match status" value="1"/>
</dbReference>
<evidence type="ECO:0000256" key="9">
    <source>
        <dbReference type="ARBA" id="ARBA00022777"/>
    </source>
</evidence>
<dbReference type="InterPro" id="IPR036890">
    <property type="entry name" value="HATPase_C_sf"/>
</dbReference>
<dbReference type="PANTHER" id="PTHR43047">
    <property type="entry name" value="TWO-COMPONENT HISTIDINE PROTEIN KINASE"/>
    <property type="match status" value="1"/>
</dbReference>
<evidence type="ECO:0000256" key="11">
    <source>
        <dbReference type="ARBA" id="ARBA00022989"/>
    </source>
</evidence>
<dbReference type="SUPFAM" id="SSF47226">
    <property type="entry name" value="Histidine-containing phosphotransfer domain, HPT domain"/>
    <property type="match status" value="1"/>
</dbReference>
<dbReference type="GO" id="GO:0000155">
    <property type="term" value="F:phosphorelay sensor kinase activity"/>
    <property type="evidence" value="ECO:0007669"/>
    <property type="project" value="InterPro"/>
</dbReference>
<feature type="transmembrane region" description="Helical" evidence="15">
    <location>
        <begin position="286"/>
        <end position="306"/>
    </location>
</feature>
<dbReference type="CDD" id="cd17546">
    <property type="entry name" value="REC_hyHK_CKI1_RcsC-like"/>
    <property type="match status" value="1"/>
</dbReference>
<feature type="modified residue" description="4-aspartylphosphate" evidence="14">
    <location>
        <position position="732"/>
    </location>
</feature>
<keyword evidence="10" id="KW-0067">ATP-binding</keyword>
<keyword evidence="10" id="KW-0547">Nucleotide-binding</keyword>
<keyword evidence="13 15" id="KW-0472">Membrane</keyword>
<organism evidence="19">
    <name type="scientific">Magnetococcus massalia (strain MO-1)</name>
    <dbReference type="NCBI Taxonomy" id="451514"/>
    <lineage>
        <taxon>Bacteria</taxon>
        <taxon>Pseudomonadati</taxon>
        <taxon>Pseudomonadota</taxon>
        <taxon>Magnetococcia</taxon>
        <taxon>Magnetococcales</taxon>
        <taxon>Magnetococcaceae</taxon>
        <taxon>Magnetococcus</taxon>
    </lineage>
</organism>
<dbReference type="EC" id="2.7.13.3" evidence="3"/>
<keyword evidence="4" id="KW-1003">Cell membrane</keyword>
<feature type="transmembrane region" description="Helical" evidence="15">
    <location>
        <begin position="312"/>
        <end position="328"/>
    </location>
</feature>
<dbReference type="CDD" id="cd16922">
    <property type="entry name" value="HATPase_EvgS-ArcB-TorS-like"/>
    <property type="match status" value="1"/>
</dbReference>
<protein>
    <recommendedName>
        <fullName evidence="3">histidine kinase</fullName>
        <ecNumber evidence="3">2.7.13.3</ecNumber>
    </recommendedName>
</protein>
<feature type="domain" description="Response regulatory" evidence="18">
    <location>
        <begin position="683"/>
        <end position="799"/>
    </location>
</feature>
<dbReference type="SUPFAM" id="SSF47384">
    <property type="entry name" value="Homodimeric domain of signal transducing histidine kinase"/>
    <property type="match status" value="1"/>
</dbReference>
<dbReference type="InterPro" id="IPR011006">
    <property type="entry name" value="CheY-like_superfamily"/>
</dbReference>
<dbReference type="InterPro" id="IPR001789">
    <property type="entry name" value="Sig_transdc_resp-reg_receiver"/>
</dbReference>
<feature type="transmembrane region" description="Helical" evidence="15">
    <location>
        <begin position="246"/>
        <end position="265"/>
    </location>
</feature>
<evidence type="ECO:0000256" key="13">
    <source>
        <dbReference type="ARBA" id="ARBA00023136"/>
    </source>
</evidence>
<evidence type="ECO:0000256" key="7">
    <source>
        <dbReference type="ARBA" id="ARBA00022679"/>
    </source>
</evidence>
<dbReference type="Pfam" id="PF01627">
    <property type="entry name" value="Hpt"/>
    <property type="match status" value="1"/>
</dbReference>
<evidence type="ECO:0000256" key="16">
    <source>
        <dbReference type="SAM" id="SignalP"/>
    </source>
</evidence>
<dbReference type="InterPro" id="IPR003661">
    <property type="entry name" value="HisK_dim/P_dom"/>
</dbReference>
<feature type="signal peptide" evidence="16">
    <location>
        <begin position="1"/>
        <end position="22"/>
    </location>
</feature>
<dbReference type="Pfam" id="PF07696">
    <property type="entry name" value="7TMR-DISMED2"/>
    <property type="match status" value="1"/>
</dbReference>
<dbReference type="Pfam" id="PF00072">
    <property type="entry name" value="Response_reg"/>
    <property type="match status" value="1"/>
</dbReference>
<dbReference type="Gene3D" id="2.60.40.2380">
    <property type="match status" value="1"/>
</dbReference>